<evidence type="ECO:0000256" key="2">
    <source>
        <dbReference type="ARBA" id="ARBA00004245"/>
    </source>
</evidence>
<dbReference type="GO" id="GO:0005200">
    <property type="term" value="F:structural constituent of cytoskeleton"/>
    <property type="evidence" value="ECO:0007669"/>
    <property type="project" value="InterPro"/>
</dbReference>
<feature type="domain" description="Tubulin/FtsZ 2-layer sandwich" evidence="18">
    <location>
        <begin position="259"/>
        <end position="404"/>
    </location>
</feature>
<keyword evidence="5" id="KW-0963">Cytoplasm</keyword>
<evidence type="ECO:0000256" key="11">
    <source>
        <dbReference type="ARBA" id="ARBA00023134"/>
    </source>
</evidence>
<gene>
    <name evidence="19" type="ORF">KR093_010106</name>
</gene>
<dbReference type="GO" id="GO:0016787">
    <property type="term" value="F:hydrolase activity"/>
    <property type="evidence" value="ECO:0007669"/>
    <property type="project" value="UniProtKB-KW"/>
</dbReference>
<dbReference type="SUPFAM" id="SSF55307">
    <property type="entry name" value="Tubulin C-terminal domain-like"/>
    <property type="match status" value="1"/>
</dbReference>
<evidence type="ECO:0000259" key="18">
    <source>
        <dbReference type="SMART" id="SM00865"/>
    </source>
</evidence>
<comment type="subunit">
    <text evidence="4 15">Dimer of alpha and beta chains. A typical microtubule is a hollow water-filled tube with an outer diameter of 25 nm and an inner diameter of 15 nM. Alpha-beta heterodimers associate head-to-tail to form protofilaments running lengthwise along the microtubule wall with the beta-tubulin subunit facing the microtubule plus end conferring a structural polarity. Microtubules usually have 13 protofilaments but different protofilament numbers can be found in some organisms and specialized cells.</text>
</comment>
<dbReference type="PANTHER" id="PTHR11588">
    <property type="entry name" value="TUBULIN"/>
    <property type="match status" value="1"/>
</dbReference>
<dbReference type="InterPro" id="IPR037103">
    <property type="entry name" value="Tubulin/FtsZ-like_C"/>
</dbReference>
<evidence type="ECO:0000256" key="3">
    <source>
        <dbReference type="ARBA" id="ARBA00009636"/>
    </source>
</evidence>
<evidence type="ECO:0000256" key="12">
    <source>
        <dbReference type="ARBA" id="ARBA00023212"/>
    </source>
</evidence>
<evidence type="ECO:0000256" key="16">
    <source>
        <dbReference type="SAM" id="MobiDB-lite"/>
    </source>
</evidence>
<dbReference type="GO" id="GO:0005525">
    <property type="term" value="F:GTP binding"/>
    <property type="evidence" value="ECO:0007669"/>
    <property type="project" value="UniProtKB-UniRule"/>
</dbReference>
<evidence type="ECO:0000313" key="20">
    <source>
        <dbReference type="Proteomes" id="UP001200034"/>
    </source>
</evidence>
<keyword evidence="11 15" id="KW-0342">GTP-binding</keyword>
<comment type="similarity">
    <text evidence="3 15">Belongs to the tubulin family.</text>
</comment>
<protein>
    <recommendedName>
        <fullName evidence="15">Tubulin alpha chain</fullName>
    </recommendedName>
</protein>
<comment type="catalytic activity">
    <reaction evidence="14">
        <text>GTP + H2O = GDP + phosphate + H(+)</text>
        <dbReference type="Rhea" id="RHEA:19669"/>
        <dbReference type="ChEBI" id="CHEBI:15377"/>
        <dbReference type="ChEBI" id="CHEBI:15378"/>
        <dbReference type="ChEBI" id="CHEBI:37565"/>
        <dbReference type="ChEBI" id="CHEBI:43474"/>
        <dbReference type="ChEBI" id="CHEBI:58189"/>
    </reaction>
    <physiologicalReaction direction="left-to-right" evidence="14">
        <dbReference type="Rhea" id="RHEA:19670"/>
    </physiologicalReaction>
</comment>
<dbReference type="InterPro" id="IPR023123">
    <property type="entry name" value="Tubulin_C"/>
</dbReference>
<comment type="function">
    <text evidence="13 15">Tubulin is the major constituent of microtubules, a cylinder consisting of laterally associated linear protofilaments composed of alpha- and beta-tubulin heterodimers. Microtubules grow by the addition of GTP-tubulin dimers to the microtubule end, where a stabilizing cap forms. Below the cap, tubulin dimers are in GDP-bound state, owing to GTPase activity of alpha-tubulin.</text>
</comment>
<dbReference type="SMART" id="SM00864">
    <property type="entry name" value="Tubulin"/>
    <property type="match status" value="1"/>
</dbReference>
<proteinExistence type="inferred from homology"/>
<comment type="caution">
    <text evidence="19">The sequence shown here is derived from an EMBL/GenBank/DDBJ whole genome shotgun (WGS) entry which is preliminary data.</text>
</comment>
<dbReference type="Pfam" id="PF00091">
    <property type="entry name" value="Tubulin"/>
    <property type="match status" value="1"/>
</dbReference>
<comment type="cofactor">
    <cofactor evidence="1">
        <name>Mg(2+)</name>
        <dbReference type="ChEBI" id="CHEBI:18420"/>
    </cofactor>
</comment>
<dbReference type="FunFam" id="1.10.287.600:FF:000001">
    <property type="entry name" value="Tubulin alpha chain"/>
    <property type="match status" value="1"/>
</dbReference>
<dbReference type="Pfam" id="PF03953">
    <property type="entry name" value="Tubulin_C"/>
    <property type="match status" value="1"/>
</dbReference>
<accession>A0AAD4K1Z1</accession>
<dbReference type="InterPro" id="IPR017975">
    <property type="entry name" value="Tubulin_CS"/>
</dbReference>
<dbReference type="InterPro" id="IPR003008">
    <property type="entry name" value="Tubulin_FtsZ_GTPase"/>
</dbReference>
<evidence type="ECO:0000256" key="10">
    <source>
        <dbReference type="ARBA" id="ARBA00022842"/>
    </source>
</evidence>
<dbReference type="GO" id="GO:0005737">
    <property type="term" value="C:cytoplasm"/>
    <property type="evidence" value="ECO:0007669"/>
    <property type="project" value="UniProtKB-ARBA"/>
</dbReference>
<keyword evidence="9" id="KW-0378">Hydrolase</keyword>
<feature type="non-terminal residue" evidence="19">
    <location>
        <position position="1"/>
    </location>
</feature>
<evidence type="ECO:0000313" key="19">
    <source>
        <dbReference type="EMBL" id="KAH8372114.1"/>
    </source>
</evidence>
<evidence type="ECO:0000256" key="5">
    <source>
        <dbReference type="ARBA" id="ARBA00022490"/>
    </source>
</evidence>
<dbReference type="PRINTS" id="PR01162">
    <property type="entry name" value="ALPHATUBULIN"/>
</dbReference>
<dbReference type="InterPro" id="IPR036525">
    <property type="entry name" value="Tubulin/FtsZ_GTPase_sf"/>
</dbReference>
<dbReference type="FunFam" id="3.40.50.1440:FF:000011">
    <property type="entry name" value="Tubulin alpha chain"/>
    <property type="match status" value="1"/>
</dbReference>
<dbReference type="InterPro" id="IPR008280">
    <property type="entry name" value="Tub_FtsZ_C"/>
</dbReference>
<evidence type="ECO:0000256" key="7">
    <source>
        <dbReference type="ARBA" id="ARBA00022723"/>
    </source>
</evidence>
<keyword evidence="6 15" id="KW-0493">Microtubule</keyword>
<dbReference type="InterPro" id="IPR000217">
    <property type="entry name" value="Tubulin"/>
</dbReference>
<sequence length="461" mass="51026">REVISIQIGQCGIQIGNACWELYLLEHGINLDGSRKTQEQLTESGSSSATVGQSTNANDAHTFFTETGNGKQVPRSIFVDLEPTVIDSVRTGATKDLYHPEQLISGKEDAANNFARGRYSIGKEVIDKVTTRLQKIAEQCDGLQGFLIFHSMGGGTGSGFTSLLMERLSNDFSKKCRLDFAVYPSPKVSTAVVEPYNALLTTHSTIEHADCVFMVDNEAIYDICNNKLGVDRPAYRNLNRLIAQIVSSTTASLRFSGSMNVDLNEFQTNLVPFPRIHFPLVAYAPLMCAERAAHEQHAITALTNACFESSNMMVKCDPRAGKYMACCMLYRGDVVPKDVNAAVSAIKSKRHIQFVDWCPTGFKIGINYERPAFVPDGDLGPTSRACCMLSNTTAISVAFTNLSYKFDLMFRKRAFVHWYVGEGMEEGEFTEARDNIAVLESDFNEVGLNNDEEAAEEYDEF</sequence>
<dbReference type="Proteomes" id="UP001200034">
    <property type="component" value="Unassembled WGS sequence"/>
</dbReference>
<dbReference type="Gene3D" id="1.10.287.600">
    <property type="entry name" value="Helix hairpin bin"/>
    <property type="match status" value="1"/>
</dbReference>
<dbReference type="SUPFAM" id="SSF52490">
    <property type="entry name" value="Tubulin nucleotide-binding domain-like"/>
    <property type="match status" value="1"/>
</dbReference>
<evidence type="ECO:0000256" key="6">
    <source>
        <dbReference type="ARBA" id="ARBA00022701"/>
    </source>
</evidence>
<keyword evidence="7" id="KW-0479">Metal-binding</keyword>
<dbReference type="Gene3D" id="3.30.1330.20">
    <property type="entry name" value="Tubulin/FtsZ, C-terminal domain"/>
    <property type="match status" value="1"/>
</dbReference>
<dbReference type="CDD" id="cd02186">
    <property type="entry name" value="alpha_tubulin"/>
    <property type="match status" value="1"/>
</dbReference>
<evidence type="ECO:0000256" key="14">
    <source>
        <dbReference type="ARBA" id="ARBA00049117"/>
    </source>
</evidence>
<evidence type="ECO:0000256" key="8">
    <source>
        <dbReference type="ARBA" id="ARBA00022741"/>
    </source>
</evidence>
<comment type="subcellular location">
    <subcellularLocation>
        <location evidence="2">Cytoplasm</location>
        <location evidence="2">Cytoskeleton</location>
    </subcellularLocation>
</comment>
<evidence type="ECO:0000256" key="1">
    <source>
        <dbReference type="ARBA" id="ARBA00001946"/>
    </source>
</evidence>
<dbReference type="AlphaFoldDB" id="A0AAD4K1Z1"/>
<evidence type="ECO:0000256" key="9">
    <source>
        <dbReference type="ARBA" id="ARBA00022801"/>
    </source>
</evidence>
<dbReference type="GO" id="GO:0046872">
    <property type="term" value="F:metal ion binding"/>
    <property type="evidence" value="ECO:0007669"/>
    <property type="project" value="UniProtKB-KW"/>
</dbReference>
<keyword evidence="12" id="KW-0206">Cytoskeleton</keyword>
<keyword evidence="20" id="KW-1185">Reference proteome</keyword>
<dbReference type="SMART" id="SM00865">
    <property type="entry name" value="Tubulin_C"/>
    <property type="match status" value="1"/>
</dbReference>
<feature type="region of interest" description="Disordered" evidence="16">
    <location>
        <begin position="39"/>
        <end position="68"/>
    </location>
</feature>
<feature type="domain" description="Tubulin/FtsZ GTPase" evidence="17">
    <location>
        <begin position="60"/>
        <end position="257"/>
    </location>
</feature>
<name>A0AAD4K1Z1_9MUSC</name>
<evidence type="ECO:0000259" key="17">
    <source>
        <dbReference type="SMART" id="SM00864"/>
    </source>
</evidence>
<dbReference type="InterPro" id="IPR018316">
    <property type="entry name" value="Tubulin/FtsZ_2-layer-sand-dom"/>
</dbReference>
<evidence type="ECO:0000256" key="4">
    <source>
        <dbReference type="ARBA" id="ARBA00011747"/>
    </source>
</evidence>
<dbReference type="FunFam" id="3.30.1330.20:FF:000001">
    <property type="entry name" value="Tubulin alpha chain"/>
    <property type="match status" value="1"/>
</dbReference>
<keyword evidence="8 15" id="KW-0547">Nucleotide-binding</keyword>
<evidence type="ECO:0000256" key="13">
    <source>
        <dbReference type="ARBA" id="ARBA00034296"/>
    </source>
</evidence>
<dbReference type="PROSITE" id="PS00227">
    <property type="entry name" value="TUBULIN"/>
    <property type="match status" value="1"/>
</dbReference>
<dbReference type="EMBL" id="JAJJHW010002585">
    <property type="protein sequence ID" value="KAH8372114.1"/>
    <property type="molecule type" value="Genomic_DNA"/>
</dbReference>
<dbReference type="GO" id="GO:0005874">
    <property type="term" value="C:microtubule"/>
    <property type="evidence" value="ECO:0007669"/>
    <property type="project" value="UniProtKB-KW"/>
</dbReference>
<dbReference type="GO" id="GO:0007017">
    <property type="term" value="P:microtubule-based process"/>
    <property type="evidence" value="ECO:0007669"/>
    <property type="project" value="InterPro"/>
</dbReference>
<evidence type="ECO:0000256" key="15">
    <source>
        <dbReference type="RuleBase" id="RU000352"/>
    </source>
</evidence>
<reference evidence="19" key="1">
    <citation type="journal article" date="2021" name="Mol. Ecol. Resour.">
        <title>Phylogenomic analyses of the genus Drosophila reveals genomic signals of climate adaptation.</title>
        <authorList>
            <person name="Li F."/>
            <person name="Rane R.V."/>
            <person name="Luria V."/>
            <person name="Xiong Z."/>
            <person name="Chen J."/>
            <person name="Li Z."/>
            <person name="Catullo R.A."/>
            <person name="Griffin P.C."/>
            <person name="Schiffer M."/>
            <person name="Pearce S."/>
            <person name="Lee S.F."/>
            <person name="McElroy K."/>
            <person name="Stocker A."/>
            <person name="Shirriffs J."/>
            <person name="Cockerell F."/>
            <person name="Coppin C."/>
            <person name="Sgro C.M."/>
            <person name="Karger A."/>
            <person name="Cain J.W."/>
            <person name="Weber J.A."/>
            <person name="Santpere G."/>
            <person name="Kirschner M.W."/>
            <person name="Hoffmann A.A."/>
            <person name="Oakeshott J.G."/>
            <person name="Zhang G."/>
        </authorList>
    </citation>
    <scope>NUCLEOTIDE SEQUENCE</scope>
    <source>
        <strain evidence="19">BGI-SZ-2011g</strain>
    </source>
</reference>
<keyword evidence="10" id="KW-0460">Magnesium</keyword>
<organism evidence="19 20">
    <name type="scientific">Drosophila rubida</name>
    <dbReference type="NCBI Taxonomy" id="30044"/>
    <lineage>
        <taxon>Eukaryota</taxon>
        <taxon>Metazoa</taxon>
        <taxon>Ecdysozoa</taxon>
        <taxon>Arthropoda</taxon>
        <taxon>Hexapoda</taxon>
        <taxon>Insecta</taxon>
        <taxon>Pterygota</taxon>
        <taxon>Neoptera</taxon>
        <taxon>Endopterygota</taxon>
        <taxon>Diptera</taxon>
        <taxon>Brachycera</taxon>
        <taxon>Muscomorpha</taxon>
        <taxon>Ephydroidea</taxon>
        <taxon>Drosophilidae</taxon>
        <taxon>Drosophila</taxon>
    </lineage>
</organism>
<dbReference type="PRINTS" id="PR01161">
    <property type="entry name" value="TUBULIN"/>
</dbReference>
<dbReference type="Gene3D" id="3.40.50.1440">
    <property type="entry name" value="Tubulin/FtsZ, GTPase domain"/>
    <property type="match status" value="1"/>
</dbReference>
<dbReference type="InterPro" id="IPR002452">
    <property type="entry name" value="Alpha_tubulin"/>
</dbReference>